<evidence type="ECO:0000256" key="1">
    <source>
        <dbReference type="SAM" id="MobiDB-lite"/>
    </source>
</evidence>
<evidence type="ECO:0000313" key="4">
    <source>
        <dbReference type="EMBL" id="ADV83224.1"/>
    </source>
</evidence>
<dbReference type="GO" id="GO:0016747">
    <property type="term" value="F:acyltransferase activity, transferring groups other than amino-acyl groups"/>
    <property type="evidence" value="ECO:0007669"/>
    <property type="project" value="InterPro"/>
</dbReference>
<proteinExistence type="predicted"/>
<keyword evidence="4" id="KW-0808">Transferase</keyword>
<name>E8UZE4_TERSS</name>
<reference evidence="4 5" key="1">
    <citation type="journal article" date="2012" name="Stand. Genomic Sci.">
        <title>Complete genome sequence of Terriglobus saanensis type strain SP1PR4(T), an Acidobacteria from tundra soil.</title>
        <authorList>
            <person name="Rawat S.R."/>
            <person name="Mannisto M.K."/>
            <person name="Starovoytov V."/>
            <person name="Goodwin L."/>
            <person name="Nolan M."/>
            <person name="Hauser L."/>
            <person name="Land M."/>
            <person name="Davenport K.W."/>
            <person name="Woyke T."/>
            <person name="Haggblom M.M."/>
        </authorList>
    </citation>
    <scope>NUCLEOTIDE SEQUENCE</scope>
    <source>
        <strain evidence="5">ATCC BAA-1853 / DSM 23119 / SP1PR4</strain>
    </source>
</reference>
<dbReference type="KEGG" id="tsa:AciPR4_2444"/>
<dbReference type="InterPro" id="IPR050879">
    <property type="entry name" value="Acyltransferase_3"/>
</dbReference>
<feature type="transmembrane region" description="Helical" evidence="2">
    <location>
        <begin position="65"/>
        <end position="90"/>
    </location>
</feature>
<keyword evidence="2" id="KW-0812">Transmembrane</keyword>
<feature type="transmembrane region" description="Helical" evidence="2">
    <location>
        <begin position="39"/>
        <end position="59"/>
    </location>
</feature>
<dbReference type="RefSeq" id="WP_013568957.1">
    <property type="nucleotide sequence ID" value="NC_014963.1"/>
</dbReference>
<feature type="transmembrane region" description="Helical" evidence="2">
    <location>
        <begin position="273"/>
        <end position="289"/>
    </location>
</feature>
<dbReference type="OrthoDB" id="9796461at2"/>
<dbReference type="eggNOG" id="COG1835">
    <property type="taxonomic scope" value="Bacteria"/>
</dbReference>
<evidence type="ECO:0000259" key="3">
    <source>
        <dbReference type="Pfam" id="PF01757"/>
    </source>
</evidence>
<dbReference type="PANTHER" id="PTHR23028:SF53">
    <property type="entry name" value="ACYL_TRANSF_3 DOMAIN-CONTAINING PROTEIN"/>
    <property type="match status" value="1"/>
</dbReference>
<feature type="transmembrane region" description="Helical" evidence="2">
    <location>
        <begin position="336"/>
        <end position="355"/>
    </location>
</feature>
<dbReference type="Proteomes" id="UP000006844">
    <property type="component" value="Chromosome"/>
</dbReference>
<keyword evidence="5" id="KW-1185">Reference proteome</keyword>
<dbReference type="AlphaFoldDB" id="E8UZE4"/>
<protein>
    <submittedName>
        <fullName evidence="4">Acyltransferase 3</fullName>
    </submittedName>
</protein>
<feature type="transmembrane region" description="Helical" evidence="2">
    <location>
        <begin position="250"/>
        <end position="267"/>
    </location>
</feature>
<dbReference type="GO" id="GO:0016020">
    <property type="term" value="C:membrane"/>
    <property type="evidence" value="ECO:0007669"/>
    <property type="project" value="TreeGrafter"/>
</dbReference>
<dbReference type="PANTHER" id="PTHR23028">
    <property type="entry name" value="ACETYLTRANSFERASE"/>
    <property type="match status" value="1"/>
</dbReference>
<sequence length="378" mass="41809">MSTYSLSNISTPEQKVPQKFSEKKPHIGKPNGYLPTLDGWRAIAILLVLLFHAKTYVIGPFSTRFISHFGLFGVYLFFGISGLLICTRLLEEERMTGSLHLKGFYIRRTLRIMPAAFLYLGAVALLMHSAILPVSWTSIAASVFFVRNYVDPGGVASYSTAHFWSLSVEEHFYLFLPSFLLYVRRYRAATLCVLAVASITWALLRQHGLGGGSSSSNPWGTASICFFLLLPAALAIGLQKTAVRAWAVRFLQPSIIVPISIGVLALLPAKSPVIALLPAAMLAATVLHPQSWISRVLELGIFRFAGKISFGLYLWQQVIFNGRYDPENAPFGIAHNFPYNFLLVGCLATASYYLLEKPCMRLGHRLAKPVVPGRPELA</sequence>
<evidence type="ECO:0000313" key="5">
    <source>
        <dbReference type="Proteomes" id="UP000006844"/>
    </source>
</evidence>
<dbReference type="EMBL" id="CP002467">
    <property type="protein sequence ID" value="ADV83224.1"/>
    <property type="molecule type" value="Genomic_DNA"/>
</dbReference>
<keyword evidence="2" id="KW-0472">Membrane</keyword>
<feature type="region of interest" description="Disordered" evidence="1">
    <location>
        <begin position="1"/>
        <end position="24"/>
    </location>
</feature>
<keyword evidence="4" id="KW-0012">Acyltransferase</keyword>
<evidence type="ECO:0000256" key="2">
    <source>
        <dbReference type="SAM" id="Phobius"/>
    </source>
</evidence>
<feature type="transmembrane region" description="Helical" evidence="2">
    <location>
        <begin position="296"/>
        <end position="316"/>
    </location>
</feature>
<dbReference type="InterPro" id="IPR002656">
    <property type="entry name" value="Acyl_transf_3_dom"/>
</dbReference>
<gene>
    <name evidence="4" type="ordered locus">AciPR4_2444</name>
</gene>
<feature type="transmembrane region" description="Helical" evidence="2">
    <location>
        <begin position="111"/>
        <end position="136"/>
    </location>
</feature>
<organism evidence="4 5">
    <name type="scientific">Terriglobus saanensis (strain ATCC BAA-1853 / DSM 23119 / SP1PR4)</name>
    <dbReference type="NCBI Taxonomy" id="401053"/>
    <lineage>
        <taxon>Bacteria</taxon>
        <taxon>Pseudomonadati</taxon>
        <taxon>Acidobacteriota</taxon>
        <taxon>Terriglobia</taxon>
        <taxon>Terriglobales</taxon>
        <taxon>Acidobacteriaceae</taxon>
        <taxon>Terriglobus</taxon>
    </lineage>
</organism>
<accession>E8UZE4</accession>
<keyword evidence="2" id="KW-1133">Transmembrane helix</keyword>
<feature type="transmembrane region" description="Helical" evidence="2">
    <location>
        <begin position="156"/>
        <end position="176"/>
    </location>
</feature>
<feature type="transmembrane region" description="Helical" evidence="2">
    <location>
        <begin position="219"/>
        <end position="238"/>
    </location>
</feature>
<dbReference type="Pfam" id="PF01757">
    <property type="entry name" value="Acyl_transf_3"/>
    <property type="match status" value="1"/>
</dbReference>
<dbReference type="HOGENOM" id="CLU_005679_1_2_0"/>
<dbReference type="GO" id="GO:0000271">
    <property type="term" value="P:polysaccharide biosynthetic process"/>
    <property type="evidence" value="ECO:0007669"/>
    <property type="project" value="TreeGrafter"/>
</dbReference>
<dbReference type="STRING" id="401053.AciPR4_2444"/>
<feature type="domain" description="Acyltransferase 3" evidence="3">
    <location>
        <begin position="37"/>
        <end position="330"/>
    </location>
</feature>
<feature type="compositionally biased region" description="Polar residues" evidence="1">
    <location>
        <begin position="1"/>
        <end position="13"/>
    </location>
</feature>
<feature type="transmembrane region" description="Helical" evidence="2">
    <location>
        <begin position="188"/>
        <end position="204"/>
    </location>
</feature>